<evidence type="ECO:0000313" key="2">
    <source>
        <dbReference type="EMBL" id="KAF4669136.1"/>
    </source>
</evidence>
<evidence type="ECO:0000256" key="1">
    <source>
        <dbReference type="SAM" id="MobiDB-lite"/>
    </source>
</evidence>
<comment type="caution">
    <text evidence="2">The sequence shown here is derived from an EMBL/GenBank/DDBJ whole genome shotgun (WGS) entry which is preliminary data.</text>
</comment>
<protein>
    <submittedName>
        <fullName evidence="2">Uncharacterized protein</fullName>
    </submittedName>
</protein>
<name>A0A7J6MCN3_PERCH</name>
<keyword evidence="3" id="KW-1185">Reference proteome</keyword>
<organism evidence="2 3">
    <name type="scientific">Perkinsus chesapeaki</name>
    <name type="common">Clam parasite</name>
    <name type="synonym">Perkinsus andrewsi</name>
    <dbReference type="NCBI Taxonomy" id="330153"/>
    <lineage>
        <taxon>Eukaryota</taxon>
        <taxon>Sar</taxon>
        <taxon>Alveolata</taxon>
        <taxon>Perkinsozoa</taxon>
        <taxon>Perkinsea</taxon>
        <taxon>Perkinsida</taxon>
        <taxon>Perkinsidae</taxon>
        <taxon>Perkinsus</taxon>
    </lineage>
</organism>
<dbReference type="EMBL" id="JAAPAO010000177">
    <property type="protein sequence ID" value="KAF4669136.1"/>
    <property type="molecule type" value="Genomic_DNA"/>
</dbReference>
<evidence type="ECO:0000313" key="3">
    <source>
        <dbReference type="Proteomes" id="UP000591131"/>
    </source>
</evidence>
<gene>
    <name evidence="2" type="ORF">FOL47_002699</name>
</gene>
<sequence length="187" mass="20480">MSLTDAAFKEAIARDFKYALRRIPYLDTVTRGRSAREFGTTPGWASQDGCLPSNLGSLERSEERMMSCYYPTRRGQNRADFRRQVLPGLRQRQPSETTCSFDLPQRTLTSTKSATSLPVDKCSGVLQRSASSLLGGQTTSKTGSHARASSTQQSDVKSCLDDDCVSVVRSVTSSCLDYPAGVSEVYP</sequence>
<proteinExistence type="predicted"/>
<reference evidence="2 3" key="1">
    <citation type="submission" date="2020-04" db="EMBL/GenBank/DDBJ databases">
        <title>Perkinsus chesapeaki whole genome sequence.</title>
        <authorList>
            <person name="Bogema D.R."/>
        </authorList>
    </citation>
    <scope>NUCLEOTIDE SEQUENCE [LARGE SCALE GENOMIC DNA]</scope>
    <source>
        <strain evidence="2">ATCC PRA-425</strain>
    </source>
</reference>
<feature type="region of interest" description="Disordered" evidence="1">
    <location>
        <begin position="133"/>
        <end position="152"/>
    </location>
</feature>
<dbReference type="AlphaFoldDB" id="A0A7J6MCN3"/>
<dbReference type="Proteomes" id="UP000591131">
    <property type="component" value="Unassembled WGS sequence"/>
</dbReference>
<accession>A0A7J6MCN3</accession>
<dbReference type="OrthoDB" id="10505176at2759"/>